<evidence type="ECO:0000313" key="2">
    <source>
        <dbReference type="EMBL" id="QHV61972.1"/>
    </source>
</evidence>
<keyword evidence="4" id="KW-1185">Reference proteome</keyword>
<dbReference type="EMBL" id="CP029701">
    <property type="protein sequence ID" value="QHV61972.1"/>
    <property type="molecule type" value="Genomic_DNA"/>
</dbReference>
<accession>A0AAE6T8H6</accession>
<evidence type="ECO:0000313" key="3">
    <source>
        <dbReference type="Proteomes" id="UP000642553"/>
    </source>
</evidence>
<dbReference type="EMBL" id="JAMGSI010000001">
    <property type="protein sequence ID" value="MCL6657132.1"/>
    <property type="molecule type" value="Genomic_DNA"/>
</dbReference>
<dbReference type="Proteomes" id="UP000642553">
    <property type="component" value="Chromosome"/>
</dbReference>
<sequence length="334" mass="38243">MMKNKFILEIICLMLFFPIHAGAWTVQNEIRNDRTSISLQWVQTSFAGCFESLPSSVWSERLIPRKVEGEVYLGFFLENVSSSNIAISDVSFETFELFRKEGKQWVRVYPEQKLGRCGISLREEIAPKTKMMIFFAVPSSLLASGSYMIKSYCNVEHDDNMLGTISWLTGIFVIPKILEIKSYGDTTGHEGILECTGIVADESSRTPQFYLSVVLKNETDHPLQVPLTGYTGPLNVDMNFRLVEVMENHEKIIGEAGRETKKEDRKILLPGERLYIRSDGFQKYTADAHDRKFFNPLNWKDLIGKRLKVTSIKWSSQEFSINRQGKLVKAEVKE</sequence>
<dbReference type="GeneID" id="84023672"/>
<evidence type="ECO:0000313" key="1">
    <source>
        <dbReference type="EMBL" id="MCL6657132.1"/>
    </source>
</evidence>
<gene>
    <name evidence="2" type="ORF">DMI76_00650</name>
    <name evidence="1" type="ORF">M8N44_07355</name>
</gene>
<reference evidence="2" key="1">
    <citation type="submission" date="2018-05" db="EMBL/GenBank/DDBJ databases">
        <title>Complete genome sequnece of Akkermansia muciniphila EB-AMDK-40.</title>
        <authorList>
            <person name="Nam Y.-D."/>
            <person name="Chung W.-H."/>
            <person name="Park Y.S."/>
            <person name="Kang J."/>
        </authorList>
    </citation>
    <scope>NUCLEOTIDE SEQUENCE</scope>
    <source>
        <strain evidence="2">EB-AMDK-40</strain>
    </source>
</reference>
<protein>
    <submittedName>
        <fullName evidence="2">Uncharacterized protein</fullName>
    </submittedName>
</protein>
<organism evidence="2 3">
    <name type="scientific">Akkermansia massiliensis</name>
    <dbReference type="NCBI Taxonomy" id="2927224"/>
    <lineage>
        <taxon>Bacteria</taxon>
        <taxon>Pseudomonadati</taxon>
        <taxon>Verrucomicrobiota</taxon>
        <taxon>Verrucomicrobiia</taxon>
        <taxon>Verrucomicrobiales</taxon>
        <taxon>Akkermansiaceae</taxon>
        <taxon>Akkermansia</taxon>
    </lineage>
</organism>
<proteinExistence type="predicted"/>
<name>A0AAE6T8H6_9BACT</name>
<evidence type="ECO:0000313" key="4">
    <source>
        <dbReference type="Proteomes" id="UP001202031"/>
    </source>
</evidence>
<reference evidence="1 4" key="2">
    <citation type="submission" date="2022-03" db="EMBL/GenBank/DDBJ databases">
        <title>Taxonomic description of new species and reclassification of some bacterial strains.</title>
        <authorList>
            <person name="Ndongo S."/>
        </authorList>
    </citation>
    <scope>NUCLEOTIDE SEQUENCE [LARGE SCALE GENOMIC DNA]</scope>
    <source>
        <strain evidence="1 4">Marseille-P6666</strain>
    </source>
</reference>
<dbReference type="Proteomes" id="UP001202031">
    <property type="component" value="Unassembled WGS sequence"/>
</dbReference>
<dbReference type="AlphaFoldDB" id="A0AAE6T8H6"/>
<dbReference type="RefSeq" id="WP_102733189.1">
    <property type="nucleotide sequence ID" value="NZ_CP029701.1"/>
</dbReference>